<gene>
    <name evidence="3" type="ordered locus">XOO0679</name>
</gene>
<accession>Q5H537</accession>
<reference evidence="3 4" key="1">
    <citation type="journal article" date="2005" name="Nucleic Acids Res.">
        <title>The genome sequence of Xanthomonas oryzae pathovar oryzae KACC10331, the bacterial blight pathogen of rice.</title>
        <authorList>
            <person name="Lee B.M."/>
            <person name="Park Y.J."/>
            <person name="Park D.S."/>
            <person name="Kang H.W."/>
            <person name="Kim J.G."/>
            <person name="Song E.S."/>
            <person name="Park I.C."/>
            <person name="Yoon U.H."/>
            <person name="Hahn J.H."/>
            <person name="Koo B.S."/>
            <person name="Lee G.B."/>
            <person name="Kim H."/>
            <person name="Park H.S."/>
            <person name="Yoon K.O."/>
            <person name="Kim J.H."/>
            <person name="Jung C.H."/>
            <person name="Koh N.H."/>
            <person name="Seo J.S."/>
            <person name="Go S.J."/>
        </authorList>
    </citation>
    <scope>NUCLEOTIDE SEQUENCE [LARGE SCALE GENOMIC DNA]</scope>
    <source>
        <strain evidence="4">KACC10331 / KXO85</strain>
    </source>
</reference>
<dbReference type="Proteomes" id="UP000006735">
    <property type="component" value="Chromosome"/>
</dbReference>
<evidence type="ECO:0000259" key="2">
    <source>
        <dbReference type="Pfam" id="PF20335"/>
    </source>
</evidence>
<organism evidence="3 4">
    <name type="scientific">Xanthomonas oryzae pv. oryzae (strain KACC10331 / KXO85)</name>
    <dbReference type="NCBI Taxonomy" id="291331"/>
    <lineage>
        <taxon>Bacteria</taxon>
        <taxon>Pseudomonadati</taxon>
        <taxon>Pseudomonadota</taxon>
        <taxon>Gammaproteobacteria</taxon>
        <taxon>Lysobacterales</taxon>
        <taxon>Lysobacteraceae</taxon>
        <taxon>Xanthomonas</taxon>
    </lineage>
</organism>
<dbReference type="Pfam" id="PF20335">
    <property type="entry name" value="DUF6630"/>
    <property type="match status" value="1"/>
</dbReference>
<evidence type="ECO:0000313" key="3">
    <source>
        <dbReference type="EMBL" id="AAW73933.1"/>
    </source>
</evidence>
<dbReference type="EMBL" id="AE013598">
    <property type="protein sequence ID" value="AAW73933.1"/>
    <property type="molecule type" value="Genomic_DNA"/>
</dbReference>
<feature type="compositionally biased region" description="Acidic residues" evidence="1">
    <location>
        <begin position="32"/>
        <end position="47"/>
    </location>
</feature>
<feature type="region of interest" description="Disordered" evidence="1">
    <location>
        <begin position="27"/>
        <end position="47"/>
    </location>
</feature>
<protein>
    <recommendedName>
        <fullName evidence="2">DUF6630 domain-containing protein</fullName>
    </recommendedName>
</protein>
<dbReference type="KEGG" id="xoo:XOO0679"/>
<feature type="domain" description="DUF6630" evidence="2">
    <location>
        <begin position="55"/>
        <end position="199"/>
    </location>
</feature>
<sequence>MRAAICLLARHQASHFRPAICGSETVMPDNSADYDEPDDLSADNDDDPDTHQGLVWNLLLLINPGDEETALRQFDAYRESAGETDGDAWLWALKDAIDWSSGFYVDGSDSETLISAIDELAARWNLRIDWGGDMDDDDFLVANDTAALLTVAYDRLREYGYTLWCWDTGSDDRAGWMALSRNDEDMQRLAAILGADLRPGSDPF</sequence>
<proteinExistence type="predicted"/>
<dbReference type="HOGENOM" id="CLU_1467657_0_0_6"/>
<evidence type="ECO:0000313" key="4">
    <source>
        <dbReference type="Proteomes" id="UP000006735"/>
    </source>
</evidence>
<dbReference type="InterPro" id="IPR046582">
    <property type="entry name" value="DUF6630"/>
</dbReference>
<evidence type="ECO:0000256" key="1">
    <source>
        <dbReference type="SAM" id="MobiDB-lite"/>
    </source>
</evidence>
<keyword evidence="4" id="KW-1185">Reference proteome</keyword>
<dbReference type="AlphaFoldDB" id="Q5H537"/>
<name>Q5H537_XANOR</name>